<dbReference type="PRINTS" id="PR00892">
    <property type="entry name" value="RABGDI"/>
</dbReference>
<dbReference type="GO" id="GO:0016192">
    <property type="term" value="P:vesicle-mediated transport"/>
    <property type="evidence" value="ECO:0007669"/>
    <property type="project" value="TreeGrafter"/>
</dbReference>
<dbReference type="PRINTS" id="PR00891">
    <property type="entry name" value="RABGDIREP"/>
</dbReference>
<evidence type="ECO:0000313" key="3">
    <source>
        <dbReference type="EnsemblPlants" id="EMT22945"/>
    </source>
</evidence>
<dbReference type="PANTHER" id="PTHR11787:SF11">
    <property type="entry name" value="GUANOSINE NUCLEOTIDE DIPHOSPHATE DISSOCIATION INHIBITOR"/>
    <property type="match status" value="1"/>
</dbReference>
<dbReference type="Gene3D" id="3.50.50.60">
    <property type="entry name" value="FAD/NAD(P)-binding domain"/>
    <property type="match status" value="1"/>
</dbReference>
<evidence type="ECO:0000256" key="1">
    <source>
        <dbReference type="ARBA" id="ARBA00005593"/>
    </source>
</evidence>
<dbReference type="InterPro" id="IPR018203">
    <property type="entry name" value="GDP_dissociation_inhibitor"/>
</dbReference>
<dbReference type="OMA" id="GRDWNVG"/>
<dbReference type="Gene3D" id="3.30.519.10">
    <property type="entry name" value="Guanine Nucleotide Dissociation Inhibitor, domain 2"/>
    <property type="match status" value="1"/>
</dbReference>
<dbReference type="InterPro" id="IPR036188">
    <property type="entry name" value="FAD/NAD-bd_sf"/>
</dbReference>
<dbReference type="ExpressionAtlas" id="M8BDF0">
    <property type="expression patterns" value="baseline"/>
</dbReference>
<sequence length="169" mass="18754">MDEEYDVIVLGTGLKECILSGLLSVDRLKVLHMDRNDYYGGDSTSLNLNQLWKRFKGDETPPASIGASRDYNVDMVPKFMMANGALVRVLIHTGVTKYLSFKAVDGSYVFNKGKLYAESVARFQGGSPYIYPLYGLGELPQGFARLSAVYGGTYMLNKPECKGFKVHNT</sequence>
<dbReference type="InterPro" id="IPR000806">
    <property type="entry name" value="RabGDI"/>
</dbReference>
<reference evidence="3" key="1">
    <citation type="submission" date="2015-06" db="UniProtKB">
        <authorList>
            <consortium name="EnsemblPlants"/>
        </authorList>
    </citation>
    <scope>IDENTIFICATION</scope>
</reference>
<dbReference type="GO" id="GO:0015031">
    <property type="term" value="P:protein transport"/>
    <property type="evidence" value="ECO:0007669"/>
    <property type="project" value="InterPro"/>
</dbReference>
<organism evidence="3">
    <name type="scientific">Aegilops tauschii</name>
    <name type="common">Tausch's goatgrass</name>
    <name type="synonym">Aegilops squarrosa</name>
    <dbReference type="NCBI Taxonomy" id="37682"/>
    <lineage>
        <taxon>Eukaryota</taxon>
        <taxon>Viridiplantae</taxon>
        <taxon>Streptophyta</taxon>
        <taxon>Embryophyta</taxon>
        <taxon>Tracheophyta</taxon>
        <taxon>Spermatophyta</taxon>
        <taxon>Magnoliopsida</taxon>
        <taxon>Liliopsida</taxon>
        <taxon>Poales</taxon>
        <taxon>Poaceae</taxon>
        <taxon>BOP clade</taxon>
        <taxon>Pooideae</taxon>
        <taxon>Triticodae</taxon>
        <taxon>Triticeae</taxon>
        <taxon>Triticinae</taxon>
        <taxon>Aegilops</taxon>
    </lineage>
</organism>
<dbReference type="PANTHER" id="PTHR11787">
    <property type="entry name" value="RAB GDP-DISSOCIATION INHIBITOR"/>
    <property type="match status" value="1"/>
</dbReference>
<name>M8BDF0_AEGTA</name>
<dbReference type="SUPFAM" id="SSF51905">
    <property type="entry name" value="FAD/NAD(P)-binding domain"/>
    <property type="match status" value="1"/>
</dbReference>
<comment type="similarity">
    <text evidence="1 2">Belongs to the Rab GDI family.</text>
</comment>
<protein>
    <recommendedName>
        <fullName evidence="2">Guanosine nucleotide diphosphate dissociation inhibitor</fullName>
    </recommendedName>
</protein>
<dbReference type="Pfam" id="PF00996">
    <property type="entry name" value="GDI"/>
    <property type="match status" value="1"/>
</dbReference>
<evidence type="ECO:0000256" key="2">
    <source>
        <dbReference type="RuleBase" id="RU363124"/>
    </source>
</evidence>
<dbReference type="EnsemblPlants" id="EMT22945">
    <property type="protein sequence ID" value="EMT22945"/>
    <property type="gene ID" value="F775_31686"/>
</dbReference>
<dbReference type="AlphaFoldDB" id="M8BDF0"/>
<dbReference type="GO" id="GO:0007264">
    <property type="term" value="P:small GTPase-mediated signal transduction"/>
    <property type="evidence" value="ECO:0007669"/>
    <property type="project" value="InterPro"/>
</dbReference>
<dbReference type="GO" id="GO:0005737">
    <property type="term" value="C:cytoplasm"/>
    <property type="evidence" value="ECO:0007669"/>
    <property type="project" value="TreeGrafter"/>
</dbReference>
<proteinExistence type="inferred from homology"/>
<dbReference type="GO" id="GO:0005093">
    <property type="term" value="F:Rab GDP-dissociation inhibitor activity"/>
    <property type="evidence" value="ECO:0007669"/>
    <property type="project" value="InterPro"/>
</dbReference>
<accession>M8BDF0</accession>